<dbReference type="Proteomes" id="UP001596317">
    <property type="component" value="Unassembled WGS sequence"/>
</dbReference>
<accession>A0ABW1ZS36</accession>
<dbReference type="EMBL" id="JBHSWB010000002">
    <property type="protein sequence ID" value="MFC6662485.1"/>
    <property type="molecule type" value="Genomic_DNA"/>
</dbReference>
<reference evidence="2" key="1">
    <citation type="journal article" date="2019" name="Int. J. Syst. Evol. Microbiol.">
        <title>The Global Catalogue of Microorganisms (GCM) 10K type strain sequencing project: providing services to taxonomists for standard genome sequencing and annotation.</title>
        <authorList>
            <consortium name="The Broad Institute Genomics Platform"/>
            <consortium name="The Broad Institute Genome Sequencing Center for Infectious Disease"/>
            <person name="Wu L."/>
            <person name="Ma J."/>
        </authorList>
    </citation>
    <scope>NUCLEOTIDE SEQUENCE [LARGE SCALE GENOMIC DNA]</scope>
    <source>
        <strain evidence="2">CCUG 63830</strain>
    </source>
</reference>
<evidence type="ECO:0000313" key="1">
    <source>
        <dbReference type="EMBL" id="MFC6662485.1"/>
    </source>
</evidence>
<proteinExistence type="predicted"/>
<comment type="caution">
    <text evidence="1">The sequence shown here is derived from an EMBL/GenBank/DDBJ whole genome shotgun (WGS) entry which is preliminary data.</text>
</comment>
<gene>
    <name evidence="1" type="ORF">ACFP90_20745</name>
</gene>
<keyword evidence="2" id="KW-1185">Reference proteome</keyword>
<evidence type="ECO:0000313" key="2">
    <source>
        <dbReference type="Proteomes" id="UP001596317"/>
    </source>
</evidence>
<protein>
    <submittedName>
        <fullName evidence="1">Uncharacterized protein</fullName>
    </submittedName>
</protein>
<sequence>MTLITPVPELTALHMHALRQGSAKLAAELAQAGVRQAEIHAALLVLATRAVLIDEVTREARGLELQASFARDDLAVTLKAPTFALIQPVAPVARTLALDAGHVTPVFQAWMQAHQGAPDTAAARLLAQVDALVPLRAVALHLSAYALARHRGRPKARPGCTRAPWPGAAPASGLWRAGFRCPVRRWGPMHDPRTDRRHAP</sequence>
<dbReference type="RefSeq" id="WP_380058459.1">
    <property type="nucleotide sequence ID" value="NZ_JBHSWB010000002.1"/>
</dbReference>
<name>A0ABW1ZS36_9DEIO</name>
<organism evidence="1 2">
    <name type="scientific">Deinococcus multiflagellatus</name>
    <dbReference type="NCBI Taxonomy" id="1656887"/>
    <lineage>
        <taxon>Bacteria</taxon>
        <taxon>Thermotogati</taxon>
        <taxon>Deinococcota</taxon>
        <taxon>Deinococci</taxon>
        <taxon>Deinococcales</taxon>
        <taxon>Deinococcaceae</taxon>
        <taxon>Deinococcus</taxon>
    </lineage>
</organism>